<feature type="compositionally biased region" description="Polar residues" evidence="1">
    <location>
        <begin position="275"/>
        <end position="293"/>
    </location>
</feature>
<sequence length="474" mass="52343">MCIVLPMSHLSCSQTISIWQHCSDATPCGTSASRSCRDVCFHERPILTKKSCGDCNVPRLFTRRGGFAERGDSTSLRSLEPYANAKEEDANDSGYQSDVIHEEEEHSDLDECPVSPKAVAPPQARPQTSGSRKRDYRSLTRKPSWRPNLKYELSKIRLQDTSPPESRRNSIDSLLSQFDDRSWVSARVESGLEETATRSNFRNSPKSAMHGMEELKRRASASLHSSSPSAVDTVGEAQLAKAFPYAQVVDVGRPPSRQSSTRSRKRSTLLHPSSPELSPTSARPVSRSENAAPSQRHPAMHMRRESSLLHPSSPPRTATTLSPSQIPTIISIPPSHTREPAQRPSILIHSPRTQTSPQAPLVPPRRTPPLRSTLSEPQSTTMARQRRTSILHSSLSDQGDGSDDEGYGEEGDSASQDVRARLQAFSFNNPHPPGYMNRVHHNQRAEHRSAESALLTNSAQAAQASRHSARGERK</sequence>
<accession>A0A8K0R952</accession>
<dbReference type="Proteomes" id="UP000813461">
    <property type="component" value="Unassembled WGS sequence"/>
</dbReference>
<keyword evidence="3" id="KW-1185">Reference proteome</keyword>
<feature type="region of interest" description="Disordered" evidence="1">
    <location>
        <begin position="250"/>
        <end position="474"/>
    </location>
</feature>
<name>A0A8K0R952_9PLEO</name>
<feature type="compositionally biased region" description="Low complexity" evidence="1">
    <location>
        <begin position="220"/>
        <end position="230"/>
    </location>
</feature>
<feature type="compositionally biased region" description="Low complexity" evidence="1">
    <location>
        <begin position="319"/>
        <end position="335"/>
    </location>
</feature>
<organism evidence="2 3">
    <name type="scientific">Paraphoma chrysanthemicola</name>
    <dbReference type="NCBI Taxonomy" id="798071"/>
    <lineage>
        <taxon>Eukaryota</taxon>
        <taxon>Fungi</taxon>
        <taxon>Dikarya</taxon>
        <taxon>Ascomycota</taxon>
        <taxon>Pezizomycotina</taxon>
        <taxon>Dothideomycetes</taxon>
        <taxon>Pleosporomycetidae</taxon>
        <taxon>Pleosporales</taxon>
        <taxon>Pleosporineae</taxon>
        <taxon>Phaeosphaeriaceae</taxon>
        <taxon>Paraphoma</taxon>
    </lineage>
</organism>
<dbReference type="EMBL" id="JAGMVJ010000006">
    <property type="protein sequence ID" value="KAH7089770.1"/>
    <property type="molecule type" value="Genomic_DNA"/>
</dbReference>
<evidence type="ECO:0000256" key="1">
    <source>
        <dbReference type="SAM" id="MobiDB-lite"/>
    </source>
</evidence>
<proteinExistence type="predicted"/>
<reference evidence="2" key="1">
    <citation type="journal article" date="2021" name="Nat. Commun.">
        <title>Genetic determinants of endophytism in the Arabidopsis root mycobiome.</title>
        <authorList>
            <person name="Mesny F."/>
            <person name="Miyauchi S."/>
            <person name="Thiergart T."/>
            <person name="Pickel B."/>
            <person name="Atanasova L."/>
            <person name="Karlsson M."/>
            <person name="Huettel B."/>
            <person name="Barry K.W."/>
            <person name="Haridas S."/>
            <person name="Chen C."/>
            <person name="Bauer D."/>
            <person name="Andreopoulos W."/>
            <person name="Pangilinan J."/>
            <person name="LaButti K."/>
            <person name="Riley R."/>
            <person name="Lipzen A."/>
            <person name="Clum A."/>
            <person name="Drula E."/>
            <person name="Henrissat B."/>
            <person name="Kohler A."/>
            <person name="Grigoriev I.V."/>
            <person name="Martin F.M."/>
            <person name="Hacquard S."/>
        </authorList>
    </citation>
    <scope>NUCLEOTIDE SEQUENCE</scope>
    <source>
        <strain evidence="2">MPI-SDFR-AT-0120</strain>
    </source>
</reference>
<feature type="region of interest" description="Disordered" evidence="1">
    <location>
        <begin position="101"/>
        <end position="141"/>
    </location>
</feature>
<gene>
    <name evidence="2" type="ORF">FB567DRAFT_547329</name>
</gene>
<dbReference type="OrthoDB" id="3795884at2759"/>
<evidence type="ECO:0000313" key="2">
    <source>
        <dbReference type="EMBL" id="KAH7089770.1"/>
    </source>
</evidence>
<evidence type="ECO:0000313" key="3">
    <source>
        <dbReference type="Proteomes" id="UP000813461"/>
    </source>
</evidence>
<dbReference type="AlphaFoldDB" id="A0A8K0R952"/>
<feature type="compositionally biased region" description="Acidic residues" evidence="1">
    <location>
        <begin position="400"/>
        <end position="412"/>
    </location>
</feature>
<comment type="caution">
    <text evidence="2">The sequence shown here is derived from an EMBL/GenBank/DDBJ whole genome shotgun (WGS) entry which is preliminary data.</text>
</comment>
<feature type="region of interest" description="Disordered" evidence="1">
    <location>
        <begin position="213"/>
        <end position="232"/>
    </location>
</feature>
<protein>
    <submittedName>
        <fullName evidence="2">Uncharacterized protein</fullName>
    </submittedName>
</protein>